<evidence type="ECO:0000256" key="7">
    <source>
        <dbReference type="ARBA" id="ARBA00022958"/>
    </source>
</evidence>
<dbReference type="InterPro" id="IPR036291">
    <property type="entry name" value="NAD(P)-bd_dom_sf"/>
</dbReference>
<evidence type="ECO:0000313" key="13">
    <source>
        <dbReference type="EMBL" id="KAA2234588.1"/>
    </source>
</evidence>
<dbReference type="InterPro" id="IPR004771">
    <property type="entry name" value="K/H_exchanger"/>
</dbReference>
<dbReference type="InterPro" id="IPR038770">
    <property type="entry name" value="Na+/solute_symporter_sf"/>
</dbReference>
<dbReference type="Gene3D" id="3.40.50.720">
    <property type="entry name" value="NAD(P)-binding Rossmann-like Domain"/>
    <property type="match status" value="1"/>
</dbReference>
<dbReference type="PANTHER" id="PTHR46157:SF8">
    <property type="entry name" value="GLUTATHIONE-REGULATED POTASSIUM-EFFLUX SYSTEM PROTEIN"/>
    <property type="match status" value="1"/>
</dbReference>
<feature type="transmembrane region" description="Helical" evidence="11">
    <location>
        <begin position="62"/>
        <end position="81"/>
    </location>
</feature>
<feature type="transmembrane region" description="Helical" evidence="11">
    <location>
        <begin position="364"/>
        <end position="384"/>
    </location>
</feature>
<dbReference type="GO" id="GO:0005886">
    <property type="term" value="C:plasma membrane"/>
    <property type="evidence" value="ECO:0007669"/>
    <property type="project" value="TreeGrafter"/>
</dbReference>
<evidence type="ECO:0000313" key="14">
    <source>
        <dbReference type="Proteomes" id="UP000323142"/>
    </source>
</evidence>
<dbReference type="EMBL" id="VUOA01000047">
    <property type="protein sequence ID" value="KAA2234588.1"/>
    <property type="molecule type" value="Genomic_DNA"/>
</dbReference>
<evidence type="ECO:0000256" key="5">
    <source>
        <dbReference type="ARBA" id="ARBA00022538"/>
    </source>
</evidence>
<reference evidence="13 14" key="1">
    <citation type="submission" date="2019-09" db="EMBL/GenBank/DDBJ databases">
        <title>Salinarimonas rosea gen. nov., sp. nov., a new member of the a-2 subgroup of the Proteobacteria.</title>
        <authorList>
            <person name="Liu J."/>
        </authorList>
    </citation>
    <scope>NUCLEOTIDE SEQUENCE [LARGE SCALE GENOMIC DNA]</scope>
    <source>
        <strain evidence="13 14">BN140002</strain>
    </source>
</reference>
<dbReference type="NCBIfam" id="TIGR00932">
    <property type="entry name" value="2a37"/>
    <property type="match status" value="1"/>
</dbReference>
<dbReference type="Gene3D" id="1.20.1530.20">
    <property type="match status" value="1"/>
</dbReference>
<dbReference type="GO" id="GO:0015297">
    <property type="term" value="F:antiporter activity"/>
    <property type="evidence" value="ECO:0007669"/>
    <property type="project" value="UniProtKB-KW"/>
</dbReference>
<feature type="transmembrane region" description="Helical" evidence="11">
    <location>
        <begin position="246"/>
        <end position="264"/>
    </location>
</feature>
<evidence type="ECO:0000256" key="3">
    <source>
        <dbReference type="ARBA" id="ARBA00022448"/>
    </source>
</evidence>
<feature type="transmembrane region" description="Helical" evidence="11">
    <location>
        <begin position="301"/>
        <end position="321"/>
    </location>
</feature>
<dbReference type="GO" id="GO:0006813">
    <property type="term" value="P:potassium ion transport"/>
    <property type="evidence" value="ECO:0007669"/>
    <property type="project" value="UniProtKB-KW"/>
</dbReference>
<evidence type="ECO:0000256" key="10">
    <source>
        <dbReference type="ARBA" id="ARBA00023136"/>
    </source>
</evidence>
<dbReference type="InterPro" id="IPR003148">
    <property type="entry name" value="RCK_N"/>
</dbReference>
<evidence type="ECO:0000256" key="2">
    <source>
        <dbReference type="ARBA" id="ARBA00005551"/>
    </source>
</evidence>
<dbReference type="Pfam" id="PF02254">
    <property type="entry name" value="TrkA_N"/>
    <property type="match status" value="1"/>
</dbReference>
<keyword evidence="6 11" id="KW-0812">Transmembrane</keyword>
<keyword evidence="9" id="KW-0406">Ion transport</keyword>
<comment type="subcellular location">
    <subcellularLocation>
        <location evidence="1">Endomembrane system</location>
        <topology evidence="1">Multi-pass membrane protein</topology>
    </subcellularLocation>
</comment>
<feature type="transmembrane region" description="Helical" evidence="11">
    <location>
        <begin position="191"/>
        <end position="210"/>
    </location>
</feature>
<dbReference type="GO" id="GO:0008324">
    <property type="term" value="F:monoatomic cation transmembrane transporter activity"/>
    <property type="evidence" value="ECO:0007669"/>
    <property type="project" value="InterPro"/>
</dbReference>
<keyword evidence="14" id="KW-1185">Reference proteome</keyword>
<keyword evidence="5" id="KW-0633">Potassium transport</keyword>
<organism evidence="13 14">
    <name type="scientific">Salinarimonas soli</name>
    <dbReference type="NCBI Taxonomy" id="1638099"/>
    <lineage>
        <taxon>Bacteria</taxon>
        <taxon>Pseudomonadati</taxon>
        <taxon>Pseudomonadota</taxon>
        <taxon>Alphaproteobacteria</taxon>
        <taxon>Hyphomicrobiales</taxon>
        <taxon>Salinarimonadaceae</taxon>
        <taxon>Salinarimonas</taxon>
    </lineage>
</organism>
<feature type="transmembrane region" description="Helical" evidence="11">
    <location>
        <begin position="276"/>
        <end position="295"/>
    </location>
</feature>
<dbReference type="GO" id="GO:0012505">
    <property type="term" value="C:endomembrane system"/>
    <property type="evidence" value="ECO:0007669"/>
    <property type="project" value="UniProtKB-SubCell"/>
</dbReference>
<feature type="transmembrane region" description="Helical" evidence="11">
    <location>
        <begin position="158"/>
        <end position="179"/>
    </location>
</feature>
<keyword evidence="10 11" id="KW-0472">Membrane</keyword>
<evidence type="ECO:0000256" key="6">
    <source>
        <dbReference type="ARBA" id="ARBA00022692"/>
    </source>
</evidence>
<dbReference type="OrthoDB" id="9781411at2"/>
<dbReference type="SUPFAM" id="SSF51735">
    <property type="entry name" value="NAD(P)-binding Rossmann-fold domains"/>
    <property type="match status" value="1"/>
</dbReference>
<feature type="transmembrane region" description="Helical" evidence="11">
    <location>
        <begin position="93"/>
        <end position="113"/>
    </location>
</feature>
<evidence type="ECO:0000256" key="9">
    <source>
        <dbReference type="ARBA" id="ARBA00023065"/>
    </source>
</evidence>
<dbReference type="PROSITE" id="PS51201">
    <property type="entry name" value="RCK_N"/>
    <property type="match status" value="1"/>
</dbReference>
<evidence type="ECO:0000256" key="11">
    <source>
        <dbReference type="SAM" id="Phobius"/>
    </source>
</evidence>
<accession>A0A5B2V6V9</accession>
<feature type="transmembrane region" description="Helical" evidence="11">
    <location>
        <begin position="119"/>
        <end position="138"/>
    </location>
</feature>
<keyword evidence="8 11" id="KW-1133">Transmembrane helix</keyword>
<evidence type="ECO:0000256" key="1">
    <source>
        <dbReference type="ARBA" id="ARBA00004127"/>
    </source>
</evidence>
<evidence type="ECO:0000259" key="12">
    <source>
        <dbReference type="PROSITE" id="PS51201"/>
    </source>
</evidence>
<dbReference type="AlphaFoldDB" id="A0A5B2V6V9"/>
<keyword evidence="4" id="KW-0050">Antiport</keyword>
<dbReference type="Pfam" id="PF00999">
    <property type="entry name" value="Na_H_Exchanger"/>
    <property type="match status" value="1"/>
</dbReference>
<gene>
    <name evidence="13" type="ORF">F0L46_23570</name>
</gene>
<comment type="caution">
    <text evidence="13">The sequence shown here is derived from an EMBL/GenBank/DDBJ whole genome shotgun (WGS) entry which is preliminary data.</text>
</comment>
<reference evidence="13 14" key="2">
    <citation type="submission" date="2019-09" db="EMBL/GenBank/DDBJ databases">
        <authorList>
            <person name="Jin C."/>
        </authorList>
    </citation>
    <scope>NUCLEOTIDE SEQUENCE [LARGE SCALE GENOMIC DNA]</scope>
    <source>
        <strain evidence="13 14">BN140002</strain>
    </source>
</reference>
<dbReference type="GO" id="GO:1902600">
    <property type="term" value="P:proton transmembrane transport"/>
    <property type="evidence" value="ECO:0007669"/>
    <property type="project" value="InterPro"/>
</dbReference>
<dbReference type="FunFam" id="3.40.50.720:FF:000036">
    <property type="entry name" value="Glutathione-regulated potassium-efflux system protein KefB"/>
    <property type="match status" value="1"/>
</dbReference>
<dbReference type="PANTHER" id="PTHR46157">
    <property type="entry name" value="K(+) EFFLUX ANTIPORTER 3, CHLOROPLASTIC"/>
    <property type="match status" value="1"/>
</dbReference>
<comment type="similarity">
    <text evidence="2">Belongs to the monovalent cation:proton antiporter 2 (CPA2) transporter (TC 2.A.37) family.</text>
</comment>
<proteinExistence type="inferred from homology"/>
<sequence>MTEPEAAHHGLSLATPLVFLGSAVLAVPLFRLFKLGAVIGYLAAGVAVGPSGLGLIGDPGAVLTLAELGVVLLLFIIGLELKPSRLWAMRRDIVGLGLSQVLLCGGVLAGLAVLAGLTWQAALIAGAGLALSSTAFAAPLMEDRNELASPYGQRAFSILLLQDLAIVPLLALVTVLSPVAAETGGTSGWRAGLAMVAATACVVLVGRYALNPMFKLLARSGAGEIMTAAALLVVLGAAALMQLAGLSMAMGAFLAGVLLAESRFRHELEANIEPFRGLLLGLFFIAVGMDIDLGLVASNAAVIGGAVVALMTVKTALIAGLARATGSDWQDALRIGTVLSQGGEFAFVLFAAAVSGRILPADTAAILTASVTFSLALTPLVFGLGQRLAARGAGETPDADFSTVNGNALIIGFGRFGQVISQILLARGVEITMIDHRVEAIDLAERYGFKIHYGDGTRLDILRAAGAGKAELVCVCVDDAEATLKIVDFCREQFPMAKLMVRSLDRNHSLALAGRDVDYHIRETFESAVKLGERALAALGTTERAAGDLIAEFRRRDAERFERQLVEGVYAGSDLLNIKSVDEPTQ</sequence>
<evidence type="ECO:0000256" key="8">
    <source>
        <dbReference type="ARBA" id="ARBA00022989"/>
    </source>
</evidence>
<feature type="transmembrane region" description="Helical" evidence="11">
    <location>
        <begin position="333"/>
        <end position="358"/>
    </location>
</feature>
<protein>
    <submittedName>
        <fullName evidence="13">Potassium transporter TrkA</fullName>
    </submittedName>
</protein>
<keyword evidence="7" id="KW-0630">Potassium</keyword>
<dbReference type="InterPro" id="IPR006153">
    <property type="entry name" value="Cation/H_exchanger_TM"/>
</dbReference>
<feature type="transmembrane region" description="Helical" evidence="11">
    <location>
        <begin position="37"/>
        <end position="56"/>
    </location>
</feature>
<dbReference type="Proteomes" id="UP000323142">
    <property type="component" value="Unassembled WGS sequence"/>
</dbReference>
<keyword evidence="3" id="KW-0813">Transport</keyword>
<name>A0A5B2V6V9_9HYPH</name>
<feature type="transmembrane region" description="Helical" evidence="11">
    <location>
        <begin position="6"/>
        <end position="30"/>
    </location>
</feature>
<evidence type="ECO:0000256" key="4">
    <source>
        <dbReference type="ARBA" id="ARBA00022449"/>
    </source>
</evidence>
<feature type="domain" description="RCK N-terminal" evidence="12">
    <location>
        <begin position="405"/>
        <end position="521"/>
    </location>
</feature>